<dbReference type="STRING" id="1122192.SAMN02745673_03340"/>
<feature type="transmembrane region" description="Helical" evidence="1">
    <location>
        <begin position="130"/>
        <end position="150"/>
    </location>
</feature>
<dbReference type="RefSeq" id="WP_078762626.1">
    <property type="nucleotide sequence ID" value="NZ_FUWS01000009.1"/>
</dbReference>
<dbReference type="EMBL" id="FUWS01000009">
    <property type="protein sequence ID" value="SKA25691.1"/>
    <property type="molecule type" value="Genomic_DNA"/>
</dbReference>
<dbReference type="Proteomes" id="UP000190637">
    <property type="component" value="Unassembled WGS sequence"/>
</dbReference>
<dbReference type="Pfam" id="PF01757">
    <property type="entry name" value="Acyl_transf_3"/>
    <property type="match status" value="1"/>
</dbReference>
<feature type="transmembrane region" description="Helical" evidence="1">
    <location>
        <begin position="83"/>
        <end position="102"/>
    </location>
</feature>
<sequence length="422" mass="44062">MPCRRGTGARGARSGVRALLHGVVERIGRATPTGRERAVDGIRAFAVCCVVSGHWLVTAPVVWADGGLRVASPLRDMPALAPLSWIFQALGLFFLVGGYVSARGLARARERGSTTGAWVRARVVRLTRPLVFTAAVWGVLTGLFAAAGVADQTLRTAALLVVQPMWFIVVYAAITASTSVVVAADRRWGLAAVVAPLAVVAAVDLARFGPWREAVPAWVGLLTILPAWLFSYQVGVAWARGGVGRRAAWTLLVVGAAGLVVLVGPLDYPVSAVGVPGAERGNANPPSLFVPSLAAAQIGVAVLARERLERLLRRPPLWAAVAALNLAAMTVFCWHQGVLVLTATAASGVGVVPGLTSTPSGPEWIAARLSWLPVLAALLVAVTVAARRFEGPWERTVLGRAGPRAVVALAAVGFTAFALVVI</sequence>
<dbReference type="OrthoDB" id="8206682at2"/>
<keyword evidence="3" id="KW-0012">Acyltransferase</keyword>
<feature type="transmembrane region" description="Helical" evidence="1">
    <location>
        <begin position="316"/>
        <end position="349"/>
    </location>
</feature>
<keyword evidence="4" id="KW-1185">Reference proteome</keyword>
<gene>
    <name evidence="3" type="ORF">SAMN02745673_03340</name>
</gene>
<keyword evidence="1" id="KW-0812">Transmembrane</keyword>
<feature type="transmembrane region" description="Helical" evidence="1">
    <location>
        <begin position="401"/>
        <end position="421"/>
    </location>
</feature>
<feature type="transmembrane region" description="Helical" evidence="1">
    <location>
        <begin position="247"/>
        <end position="266"/>
    </location>
</feature>
<feature type="transmembrane region" description="Helical" evidence="1">
    <location>
        <begin position="369"/>
        <end position="389"/>
    </location>
</feature>
<dbReference type="InterPro" id="IPR002656">
    <property type="entry name" value="Acyl_transf_3_dom"/>
</dbReference>
<protein>
    <submittedName>
        <fullName evidence="3">Acyltransferase family protein</fullName>
    </submittedName>
</protein>
<feature type="transmembrane region" description="Helical" evidence="1">
    <location>
        <begin position="156"/>
        <end position="176"/>
    </location>
</feature>
<dbReference type="GO" id="GO:0016747">
    <property type="term" value="F:acyltransferase activity, transferring groups other than amino-acyl groups"/>
    <property type="evidence" value="ECO:0007669"/>
    <property type="project" value="InterPro"/>
</dbReference>
<organism evidence="3 4">
    <name type="scientific">Marinactinospora thermotolerans DSM 45154</name>
    <dbReference type="NCBI Taxonomy" id="1122192"/>
    <lineage>
        <taxon>Bacteria</taxon>
        <taxon>Bacillati</taxon>
        <taxon>Actinomycetota</taxon>
        <taxon>Actinomycetes</taxon>
        <taxon>Streptosporangiales</taxon>
        <taxon>Nocardiopsidaceae</taxon>
        <taxon>Marinactinospora</taxon>
    </lineage>
</organism>
<accession>A0A1T4SCV5</accession>
<proteinExistence type="predicted"/>
<name>A0A1T4SCV5_9ACTN</name>
<dbReference type="AlphaFoldDB" id="A0A1T4SCV5"/>
<keyword evidence="3" id="KW-0808">Transferase</keyword>
<feature type="transmembrane region" description="Helical" evidence="1">
    <location>
        <begin position="215"/>
        <end position="235"/>
    </location>
</feature>
<evidence type="ECO:0000313" key="4">
    <source>
        <dbReference type="Proteomes" id="UP000190637"/>
    </source>
</evidence>
<keyword evidence="1" id="KW-0472">Membrane</keyword>
<feature type="transmembrane region" description="Helical" evidence="1">
    <location>
        <begin position="286"/>
        <end position="304"/>
    </location>
</feature>
<feature type="domain" description="Acyltransferase 3" evidence="2">
    <location>
        <begin position="38"/>
        <end position="385"/>
    </location>
</feature>
<feature type="transmembrane region" description="Helical" evidence="1">
    <location>
        <begin position="44"/>
        <end position="63"/>
    </location>
</feature>
<evidence type="ECO:0000313" key="3">
    <source>
        <dbReference type="EMBL" id="SKA25691.1"/>
    </source>
</evidence>
<evidence type="ECO:0000259" key="2">
    <source>
        <dbReference type="Pfam" id="PF01757"/>
    </source>
</evidence>
<keyword evidence="1" id="KW-1133">Transmembrane helix</keyword>
<feature type="transmembrane region" description="Helical" evidence="1">
    <location>
        <begin position="188"/>
        <end position="209"/>
    </location>
</feature>
<reference evidence="3 4" key="1">
    <citation type="submission" date="2017-02" db="EMBL/GenBank/DDBJ databases">
        <authorList>
            <person name="Peterson S.W."/>
        </authorList>
    </citation>
    <scope>NUCLEOTIDE SEQUENCE [LARGE SCALE GENOMIC DNA]</scope>
    <source>
        <strain evidence="3 4">DSM 45154</strain>
    </source>
</reference>
<evidence type="ECO:0000256" key="1">
    <source>
        <dbReference type="SAM" id="Phobius"/>
    </source>
</evidence>